<evidence type="ECO:0000313" key="1">
    <source>
        <dbReference type="EMBL" id="BCJ85019.1"/>
    </source>
</evidence>
<accession>A0A7I8D7N0</accession>
<dbReference type="AlphaFoldDB" id="A0A7I8D7N0"/>
<sequence>MLRIAATVHGYIDGIRLRNHDGIFEIEEKVFGESYFKDVWKDLRYALQGLHMIYPNWSSIDDLRLLASAIIKTWSVLGIFPRELEDGSLYIMYLDFYATILEI</sequence>
<dbReference type="EMBL" id="AP023366">
    <property type="protein sequence ID" value="BCJ85019.1"/>
    <property type="molecule type" value="Genomic_DNA"/>
</dbReference>
<name>A0A7I8D7N0_9BACL</name>
<reference evidence="1 2" key="1">
    <citation type="submission" date="2020-08" db="EMBL/GenBank/DDBJ databases">
        <title>Complete Genome Sequence of Effusibacillus dendaii Strain skT53, Isolated from Farmland soil.</title>
        <authorList>
            <person name="Konishi T."/>
            <person name="Kawasaki H."/>
        </authorList>
    </citation>
    <scope>NUCLEOTIDE SEQUENCE [LARGE SCALE GENOMIC DNA]</scope>
    <source>
        <strain evidence="2">skT53</strain>
    </source>
</reference>
<dbReference type="Proteomes" id="UP000593802">
    <property type="component" value="Chromosome"/>
</dbReference>
<organism evidence="1 2">
    <name type="scientific">Effusibacillus dendaii</name>
    <dbReference type="NCBI Taxonomy" id="2743772"/>
    <lineage>
        <taxon>Bacteria</taxon>
        <taxon>Bacillati</taxon>
        <taxon>Bacillota</taxon>
        <taxon>Bacilli</taxon>
        <taxon>Bacillales</taxon>
        <taxon>Alicyclobacillaceae</taxon>
        <taxon>Effusibacillus</taxon>
    </lineage>
</organism>
<keyword evidence="2" id="KW-1185">Reference proteome</keyword>
<gene>
    <name evidence="1" type="ORF">skT53_00040</name>
</gene>
<evidence type="ECO:0000313" key="2">
    <source>
        <dbReference type="Proteomes" id="UP000593802"/>
    </source>
</evidence>
<proteinExistence type="predicted"/>
<protein>
    <submittedName>
        <fullName evidence="1">Uncharacterized protein</fullName>
    </submittedName>
</protein>
<dbReference type="KEGG" id="eff:skT53_00040"/>